<dbReference type="AlphaFoldDB" id="A0A3L6RYU8"/>
<sequence length="50" mass="4933">MAGAEGRRAGRAAGEDERGTSAGRAEMSVGQAPGGRTGTSRSPRRSTSAG</sequence>
<evidence type="ECO:0000256" key="1">
    <source>
        <dbReference type="SAM" id="MobiDB-lite"/>
    </source>
</evidence>
<dbReference type="Proteomes" id="UP000275267">
    <property type="component" value="Unassembled WGS sequence"/>
</dbReference>
<comment type="caution">
    <text evidence="2">The sequence shown here is derived from an EMBL/GenBank/DDBJ whole genome shotgun (WGS) entry which is preliminary data.</text>
</comment>
<feature type="compositionally biased region" description="Low complexity" evidence="1">
    <location>
        <begin position="38"/>
        <end position="50"/>
    </location>
</feature>
<proteinExistence type="predicted"/>
<name>A0A3L6RYU8_PANMI</name>
<accession>A0A3L6RYU8</accession>
<gene>
    <name evidence="2" type="ORF">C2845_PM09G17270</name>
</gene>
<feature type="compositionally biased region" description="Basic and acidic residues" evidence="1">
    <location>
        <begin position="1"/>
        <end position="19"/>
    </location>
</feature>
<organism evidence="2 3">
    <name type="scientific">Panicum miliaceum</name>
    <name type="common">Proso millet</name>
    <name type="synonym">Broomcorn millet</name>
    <dbReference type="NCBI Taxonomy" id="4540"/>
    <lineage>
        <taxon>Eukaryota</taxon>
        <taxon>Viridiplantae</taxon>
        <taxon>Streptophyta</taxon>
        <taxon>Embryophyta</taxon>
        <taxon>Tracheophyta</taxon>
        <taxon>Spermatophyta</taxon>
        <taxon>Magnoliopsida</taxon>
        <taxon>Liliopsida</taxon>
        <taxon>Poales</taxon>
        <taxon>Poaceae</taxon>
        <taxon>PACMAD clade</taxon>
        <taxon>Panicoideae</taxon>
        <taxon>Panicodae</taxon>
        <taxon>Paniceae</taxon>
        <taxon>Panicinae</taxon>
        <taxon>Panicum</taxon>
        <taxon>Panicum sect. Panicum</taxon>
    </lineage>
</organism>
<evidence type="ECO:0000313" key="2">
    <source>
        <dbReference type="EMBL" id="RLN12111.1"/>
    </source>
</evidence>
<feature type="region of interest" description="Disordered" evidence="1">
    <location>
        <begin position="1"/>
        <end position="50"/>
    </location>
</feature>
<dbReference type="EMBL" id="PQIB02000006">
    <property type="protein sequence ID" value="RLN12111.1"/>
    <property type="molecule type" value="Genomic_DNA"/>
</dbReference>
<keyword evidence="3" id="KW-1185">Reference proteome</keyword>
<reference evidence="3" key="1">
    <citation type="journal article" date="2019" name="Nat. Commun.">
        <title>The genome of broomcorn millet.</title>
        <authorList>
            <person name="Zou C."/>
            <person name="Miki D."/>
            <person name="Li D."/>
            <person name="Tang Q."/>
            <person name="Xiao L."/>
            <person name="Rajput S."/>
            <person name="Deng P."/>
            <person name="Jia W."/>
            <person name="Huang R."/>
            <person name="Zhang M."/>
            <person name="Sun Y."/>
            <person name="Hu J."/>
            <person name="Fu X."/>
            <person name="Schnable P.S."/>
            <person name="Li F."/>
            <person name="Zhang H."/>
            <person name="Feng B."/>
            <person name="Zhu X."/>
            <person name="Liu R."/>
            <person name="Schnable J.C."/>
            <person name="Zhu J.-K."/>
            <person name="Zhang H."/>
        </authorList>
    </citation>
    <scope>NUCLEOTIDE SEQUENCE [LARGE SCALE GENOMIC DNA]</scope>
</reference>
<evidence type="ECO:0000313" key="3">
    <source>
        <dbReference type="Proteomes" id="UP000275267"/>
    </source>
</evidence>
<protein>
    <submittedName>
        <fullName evidence="2">Uncharacterized protein</fullName>
    </submittedName>
</protein>